<evidence type="ECO:0000256" key="5">
    <source>
        <dbReference type="ARBA" id="ARBA00022833"/>
    </source>
</evidence>
<keyword evidence="5 7" id="KW-0862">Zinc</keyword>
<comment type="cofactor">
    <cofactor evidence="7">
        <name>Zn(2+)</name>
        <dbReference type="ChEBI" id="CHEBI:29105"/>
    </cofactor>
    <text evidence="7">Binds 1 zinc ion per subunit.</text>
</comment>
<dbReference type="Pfam" id="PF01457">
    <property type="entry name" value="Peptidase_M8"/>
    <property type="match status" value="1"/>
</dbReference>
<evidence type="ECO:0000256" key="2">
    <source>
        <dbReference type="ARBA" id="ARBA00022670"/>
    </source>
</evidence>
<dbReference type="Proteomes" id="UP000311919">
    <property type="component" value="Unassembled WGS sequence"/>
</dbReference>
<keyword evidence="9" id="KW-1185">Reference proteome</keyword>
<evidence type="ECO:0000313" key="8">
    <source>
        <dbReference type="EMBL" id="TNN05141.1"/>
    </source>
</evidence>
<dbReference type="EC" id="3.4.24.-" evidence="7"/>
<dbReference type="GO" id="GO:0006508">
    <property type="term" value="P:proteolysis"/>
    <property type="evidence" value="ECO:0007669"/>
    <property type="project" value="UniProtKB-KW"/>
</dbReference>
<dbReference type="OrthoDB" id="6281341at2759"/>
<sequence length="263" mass="30342">MLQQRQINNILNDIFTPVKQHSSLVSRISLAYFKDTKTQINCAYEITYAEYCLREWGFTVVEFNGDRQQSHEDIQPFCDTPKKLRCLSYEKAIGTCTMWKMYRELSSQYQYMDDTFEVPARYRAYYSGSEIYDYCPVYEIVNNTSHFQGLNLLCRSKLTFNVTTNLLLEDLGPNTACFDHSELIKQNVTSIHTISKSSSCHKFECSTGKGLQIIVNEQKFPCSTGSNTANVTFTIQRVTYSMTIFCPPCRSLCKTIIVFLSQL</sequence>
<dbReference type="GO" id="GO:0004222">
    <property type="term" value="F:metalloendopeptidase activity"/>
    <property type="evidence" value="ECO:0007669"/>
    <property type="project" value="UniProtKB-UniRule"/>
</dbReference>
<keyword evidence="2 7" id="KW-0645">Protease</keyword>
<keyword evidence="3 7" id="KW-0479">Metal-binding</keyword>
<dbReference type="EMBL" id="SKCS01000588">
    <property type="protein sequence ID" value="TNN05141.1"/>
    <property type="molecule type" value="Genomic_DNA"/>
</dbReference>
<dbReference type="GO" id="GO:0007155">
    <property type="term" value="P:cell adhesion"/>
    <property type="evidence" value="ECO:0007669"/>
    <property type="project" value="InterPro"/>
</dbReference>
<evidence type="ECO:0000313" key="9">
    <source>
        <dbReference type="Proteomes" id="UP000311919"/>
    </source>
</evidence>
<reference evidence="8 9" key="1">
    <citation type="submission" date="2019-03" db="EMBL/GenBank/DDBJ databases">
        <title>An improved genome assembly of the fluke Schistosoma japonicum.</title>
        <authorList>
            <person name="Hu W."/>
            <person name="Luo F."/>
            <person name="Yin M."/>
            <person name="Mo X."/>
            <person name="Sun C."/>
            <person name="Wu Q."/>
            <person name="Zhu B."/>
            <person name="Xiang M."/>
            <person name="Wang J."/>
            <person name="Wang Y."/>
            <person name="Zhang T."/>
            <person name="Xu B."/>
            <person name="Zheng H."/>
            <person name="Feng Z."/>
        </authorList>
    </citation>
    <scope>NUCLEOTIDE SEQUENCE [LARGE SCALE GENOMIC DNA]</scope>
    <source>
        <strain evidence="8">HuSjv2</strain>
        <tissue evidence="8">Worms</tissue>
    </source>
</reference>
<proteinExistence type="inferred from homology"/>
<protein>
    <recommendedName>
        <fullName evidence="7">Leishmanolysin-like peptidase</fullName>
        <ecNumber evidence="7">3.4.24.-</ecNumber>
    </recommendedName>
</protein>
<organism evidence="8 9">
    <name type="scientific">Schistosoma japonicum</name>
    <name type="common">Blood fluke</name>
    <dbReference type="NCBI Taxonomy" id="6182"/>
    <lineage>
        <taxon>Eukaryota</taxon>
        <taxon>Metazoa</taxon>
        <taxon>Spiralia</taxon>
        <taxon>Lophotrochozoa</taxon>
        <taxon>Platyhelminthes</taxon>
        <taxon>Trematoda</taxon>
        <taxon>Digenea</taxon>
        <taxon>Strigeidida</taxon>
        <taxon>Schistosomatoidea</taxon>
        <taxon>Schistosomatidae</taxon>
        <taxon>Schistosoma</taxon>
    </lineage>
</organism>
<dbReference type="GO" id="GO:0016020">
    <property type="term" value="C:membrane"/>
    <property type="evidence" value="ECO:0007669"/>
    <property type="project" value="InterPro"/>
</dbReference>
<comment type="similarity">
    <text evidence="1 7">Belongs to the peptidase M8 family.</text>
</comment>
<dbReference type="Gene3D" id="2.10.55.10">
    <property type="entry name" value="Leishmanolysin domain 3"/>
    <property type="match status" value="1"/>
</dbReference>
<name>A0A4Z2CLQ5_SCHJA</name>
<keyword evidence="4 7" id="KW-0378">Hydrolase</keyword>
<dbReference type="GO" id="GO:0046872">
    <property type="term" value="F:metal ion binding"/>
    <property type="evidence" value="ECO:0007669"/>
    <property type="project" value="UniProtKB-KW"/>
</dbReference>
<evidence type="ECO:0000256" key="6">
    <source>
        <dbReference type="ARBA" id="ARBA00023049"/>
    </source>
</evidence>
<comment type="caution">
    <text evidence="8">The sequence shown here is derived from an EMBL/GenBank/DDBJ whole genome shotgun (WGS) entry which is preliminary data.</text>
</comment>
<dbReference type="InterPro" id="IPR001577">
    <property type="entry name" value="Peptidase_M8"/>
</dbReference>
<gene>
    <name evidence="8" type="ORF">EWB00_009628</name>
</gene>
<evidence type="ECO:0000256" key="7">
    <source>
        <dbReference type="RuleBase" id="RU366077"/>
    </source>
</evidence>
<accession>A0A4Z2CLQ5</accession>
<evidence type="ECO:0000256" key="4">
    <source>
        <dbReference type="ARBA" id="ARBA00022801"/>
    </source>
</evidence>
<keyword evidence="6 7" id="KW-0482">Metalloprotease</keyword>
<dbReference type="SUPFAM" id="SSF55486">
    <property type="entry name" value="Metalloproteases ('zincins'), catalytic domain"/>
    <property type="match status" value="1"/>
</dbReference>
<evidence type="ECO:0000256" key="3">
    <source>
        <dbReference type="ARBA" id="ARBA00022723"/>
    </source>
</evidence>
<evidence type="ECO:0000256" key="1">
    <source>
        <dbReference type="ARBA" id="ARBA00005860"/>
    </source>
</evidence>
<dbReference type="AlphaFoldDB" id="A0A4Z2CLQ5"/>